<protein>
    <submittedName>
        <fullName evidence="5">DNA-binding transcriptional regulator, Lrp family</fullName>
    </submittedName>
</protein>
<keyword evidence="3" id="KW-0804">Transcription</keyword>
<dbReference type="AlphaFoldDB" id="A0A1H3Q757"/>
<dbReference type="Proteomes" id="UP000199529">
    <property type="component" value="Unassembled WGS sequence"/>
</dbReference>
<dbReference type="SUPFAM" id="SSF46785">
    <property type="entry name" value="Winged helix' DNA-binding domain"/>
    <property type="match status" value="2"/>
</dbReference>
<keyword evidence="6" id="KW-1185">Reference proteome</keyword>
<dbReference type="InterPro" id="IPR000485">
    <property type="entry name" value="AsnC-type_HTH_dom"/>
</dbReference>
<dbReference type="GO" id="GO:0043565">
    <property type="term" value="F:sequence-specific DNA binding"/>
    <property type="evidence" value="ECO:0007669"/>
    <property type="project" value="InterPro"/>
</dbReference>
<evidence type="ECO:0000256" key="3">
    <source>
        <dbReference type="ARBA" id="ARBA00023163"/>
    </source>
</evidence>
<proteinExistence type="predicted"/>
<dbReference type="PANTHER" id="PTHR30154">
    <property type="entry name" value="LEUCINE-RESPONSIVE REGULATORY PROTEIN"/>
    <property type="match status" value="1"/>
</dbReference>
<dbReference type="PROSITE" id="PS50956">
    <property type="entry name" value="HTH_ASNC_2"/>
    <property type="match status" value="2"/>
</dbReference>
<gene>
    <name evidence="5" type="ORF">SAMN05216215_10463</name>
</gene>
<evidence type="ECO:0000256" key="2">
    <source>
        <dbReference type="ARBA" id="ARBA00023125"/>
    </source>
</evidence>
<evidence type="ECO:0000256" key="1">
    <source>
        <dbReference type="ARBA" id="ARBA00023015"/>
    </source>
</evidence>
<dbReference type="SUPFAM" id="SSF54909">
    <property type="entry name" value="Dimeric alpha+beta barrel"/>
    <property type="match status" value="2"/>
</dbReference>
<dbReference type="GO" id="GO:0005829">
    <property type="term" value="C:cytosol"/>
    <property type="evidence" value="ECO:0007669"/>
    <property type="project" value="TreeGrafter"/>
</dbReference>
<sequence length="335" mass="36278">MEQLDDLDRRIVAALQINGRASWTDIAGVVDTSVTTVARRAQQLLSDGIVRITALTRMQQGGDGDLFLVRVSCAAGQQLATAAALADRPDVRFLAVLTGEHDLIVEVQVPNGVGLHALLVEELQGIPWVRDSVADLVLHTYKIGQDWSRQLLGSAGVLSEPRTMHLCEDSHLDELDGRIVALLHENGRAGFQTLAKRLGVNESTVRRRCEALFRRGCVETMTLVPAAALGYEAEVLLFVSVEPSRLEAVAARLSEHRGVRFVAALLGQYSLVCEVIMPTTADLYRFVTGTLGRIDGVRSWQANVEALTVKRGFVVVPWAQAALAKARNTAAGAAD</sequence>
<dbReference type="Pfam" id="PF13404">
    <property type="entry name" value="HTH_AsnC-type"/>
    <property type="match status" value="2"/>
</dbReference>
<organism evidence="5 6">
    <name type="scientific">Saccharopolyspora shandongensis</name>
    <dbReference type="NCBI Taxonomy" id="418495"/>
    <lineage>
        <taxon>Bacteria</taxon>
        <taxon>Bacillati</taxon>
        <taxon>Actinomycetota</taxon>
        <taxon>Actinomycetes</taxon>
        <taxon>Pseudonocardiales</taxon>
        <taxon>Pseudonocardiaceae</taxon>
        <taxon>Saccharopolyspora</taxon>
    </lineage>
</organism>
<feature type="domain" description="HTH asnC-type" evidence="4">
    <location>
        <begin position="172"/>
        <end position="232"/>
    </location>
</feature>
<feature type="domain" description="HTH asnC-type" evidence="4">
    <location>
        <begin position="4"/>
        <end position="55"/>
    </location>
</feature>
<evidence type="ECO:0000259" key="4">
    <source>
        <dbReference type="PROSITE" id="PS50956"/>
    </source>
</evidence>
<dbReference type="RefSeq" id="WP_093274016.1">
    <property type="nucleotide sequence ID" value="NZ_FNOK01000046.1"/>
</dbReference>
<dbReference type="EMBL" id="FNOK01000046">
    <property type="protein sequence ID" value="SDZ08875.1"/>
    <property type="molecule type" value="Genomic_DNA"/>
</dbReference>
<dbReference type="PANTHER" id="PTHR30154:SF34">
    <property type="entry name" value="TRANSCRIPTIONAL REGULATOR AZLB"/>
    <property type="match status" value="1"/>
</dbReference>
<keyword evidence="1" id="KW-0805">Transcription regulation</keyword>
<evidence type="ECO:0000313" key="5">
    <source>
        <dbReference type="EMBL" id="SDZ08875.1"/>
    </source>
</evidence>
<keyword evidence="2 5" id="KW-0238">DNA-binding</keyword>
<dbReference type="Gene3D" id="1.10.10.10">
    <property type="entry name" value="Winged helix-like DNA-binding domain superfamily/Winged helix DNA-binding domain"/>
    <property type="match status" value="2"/>
</dbReference>
<dbReference type="InterPro" id="IPR019888">
    <property type="entry name" value="Tscrpt_reg_AsnC-like"/>
</dbReference>
<dbReference type="InterPro" id="IPR036390">
    <property type="entry name" value="WH_DNA-bd_sf"/>
</dbReference>
<accession>A0A1H3Q757</accession>
<dbReference type="Pfam" id="PF01037">
    <property type="entry name" value="AsnC_trans_reg"/>
    <property type="match status" value="2"/>
</dbReference>
<name>A0A1H3Q757_9PSEU</name>
<evidence type="ECO:0000313" key="6">
    <source>
        <dbReference type="Proteomes" id="UP000199529"/>
    </source>
</evidence>
<dbReference type="InterPro" id="IPR011008">
    <property type="entry name" value="Dimeric_a/b-barrel"/>
</dbReference>
<dbReference type="STRING" id="418495.SAMN05216215_10463"/>
<dbReference type="PRINTS" id="PR00033">
    <property type="entry name" value="HTHASNC"/>
</dbReference>
<dbReference type="SMART" id="SM00344">
    <property type="entry name" value="HTH_ASNC"/>
    <property type="match status" value="2"/>
</dbReference>
<dbReference type="OrthoDB" id="4050641at2"/>
<dbReference type="InterPro" id="IPR019887">
    <property type="entry name" value="Tscrpt_reg_AsnC/Lrp_C"/>
</dbReference>
<dbReference type="InterPro" id="IPR036388">
    <property type="entry name" value="WH-like_DNA-bd_sf"/>
</dbReference>
<dbReference type="Gene3D" id="3.30.70.920">
    <property type="match status" value="2"/>
</dbReference>
<reference evidence="6" key="1">
    <citation type="submission" date="2016-10" db="EMBL/GenBank/DDBJ databases">
        <authorList>
            <person name="Varghese N."/>
            <person name="Submissions S."/>
        </authorList>
    </citation>
    <scope>NUCLEOTIDE SEQUENCE [LARGE SCALE GENOMIC DNA]</scope>
    <source>
        <strain evidence="6">CGMCC 4.3530</strain>
    </source>
</reference>
<dbReference type="GO" id="GO:0043200">
    <property type="term" value="P:response to amino acid"/>
    <property type="evidence" value="ECO:0007669"/>
    <property type="project" value="TreeGrafter"/>
</dbReference>